<dbReference type="Pfam" id="PF22741">
    <property type="entry name" value="PTP-NADK"/>
    <property type="match status" value="1"/>
</dbReference>
<dbReference type="STRING" id="1871111.GCA_001704615_01091"/>
<keyword evidence="3" id="KW-1185">Reference proteome</keyword>
<reference evidence="2" key="1">
    <citation type="submission" date="2019-08" db="EMBL/GenBank/DDBJ databases">
        <title>The complete genome of Acinetobacter defluvii strain WCHAD010030.</title>
        <authorList>
            <person name="Hu Y."/>
            <person name="Qin J."/>
            <person name="Feng Y."/>
            <person name="Zong Z."/>
        </authorList>
    </citation>
    <scope>NUCLEOTIDE SEQUENCE</scope>
    <source>
        <strain evidence="2">WCHA30</strain>
    </source>
</reference>
<gene>
    <name evidence="2" type="ORF">DJ533_11165</name>
</gene>
<protein>
    <recommendedName>
        <fullName evidence="1">DSP-PTPase phosphatase fused to NAD+ Kinase domain-containing protein</fullName>
    </recommendedName>
</protein>
<evidence type="ECO:0000313" key="2">
    <source>
        <dbReference type="EMBL" id="AWL30504.1"/>
    </source>
</evidence>
<organism evidence="2 3">
    <name type="scientific">Acinetobacter defluvii</name>
    <dbReference type="NCBI Taxonomy" id="1871111"/>
    <lineage>
        <taxon>Bacteria</taxon>
        <taxon>Pseudomonadati</taxon>
        <taxon>Pseudomonadota</taxon>
        <taxon>Gammaproteobacteria</taxon>
        <taxon>Moraxellales</taxon>
        <taxon>Moraxellaceae</taxon>
        <taxon>Acinetobacter</taxon>
    </lineage>
</organism>
<dbReference type="OrthoDB" id="7391097at2"/>
<dbReference type="KEGG" id="adv:DJ533_11165"/>
<dbReference type="RefSeq" id="WP_065995028.1">
    <property type="nucleotide sequence ID" value="NZ_CP029397.2"/>
</dbReference>
<name>A0A2S2FHS5_9GAMM</name>
<evidence type="ECO:0000259" key="1">
    <source>
        <dbReference type="Pfam" id="PF22741"/>
    </source>
</evidence>
<dbReference type="EMBL" id="CP029397">
    <property type="protein sequence ID" value="AWL30504.1"/>
    <property type="molecule type" value="Genomic_DNA"/>
</dbReference>
<proteinExistence type="predicted"/>
<dbReference type="InterPro" id="IPR029021">
    <property type="entry name" value="Prot-tyrosine_phosphatase-like"/>
</dbReference>
<dbReference type="CDD" id="cd14503">
    <property type="entry name" value="PTP-bact"/>
    <property type="match status" value="1"/>
</dbReference>
<dbReference type="InterPro" id="IPR055214">
    <property type="entry name" value="PTP-NADK"/>
</dbReference>
<dbReference type="Proteomes" id="UP000245977">
    <property type="component" value="Chromosome"/>
</dbReference>
<dbReference type="AlphaFoldDB" id="A0A2S2FHS5"/>
<sequence length="174" mass="20258">MNELETELSHIANFQFVHEHLFTSGQPTAEQLQYIKEYGVDTVINLAFNDAKPHLVHEDKICVELGLNYIQIPISWDTPADDQCLFVLDMIAHLVQEKMVWVHCAKNMRVSSLMYLYRQYFMDIDMPTAQELMHEIWEPNETWTGLIHAVSLQLQGRKSTIDLQHSLMNADHFA</sequence>
<feature type="domain" description="DSP-PTPase phosphatase fused to NAD+ Kinase" evidence="1">
    <location>
        <begin position="19"/>
        <end position="124"/>
    </location>
</feature>
<dbReference type="Gene3D" id="3.90.190.10">
    <property type="entry name" value="Protein tyrosine phosphatase superfamily"/>
    <property type="match status" value="1"/>
</dbReference>
<accession>A0A2S2FHS5</accession>
<dbReference type="SUPFAM" id="SSF52799">
    <property type="entry name" value="(Phosphotyrosine protein) phosphatases II"/>
    <property type="match status" value="1"/>
</dbReference>
<evidence type="ECO:0000313" key="3">
    <source>
        <dbReference type="Proteomes" id="UP000245977"/>
    </source>
</evidence>